<reference evidence="1 2" key="1">
    <citation type="journal article" date="2024" name="BMC Genomics">
        <title>Genome assembly of redclaw crayfish (Cherax quadricarinatus) provides insights into its immune adaptation and hypoxia tolerance.</title>
        <authorList>
            <person name="Liu Z."/>
            <person name="Zheng J."/>
            <person name="Li H."/>
            <person name="Fang K."/>
            <person name="Wang S."/>
            <person name="He J."/>
            <person name="Zhou D."/>
            <person name="Weng S."/>
            <person name="Chi M."/>
            <person name="Gu Z."/>
            <person name="He J."/>
            <person name="Li F."/>
            <person name="Wang M."/>
        </authorList>
    </citation>
    <scope>NUCLEOTIDE SEQUENCE [LARGE SCALE GENOMIC DNA]</scope>
    <source>
        <strain evidence="1">ZL_2023a</strain>
    </source>
</reference>
<evidence type="ECO:0000313" key="2">
    <source>
        <dbReference type="Proteomes" id="UP001445076"/>
    </source>
</evidence>
<gene>
    <name evidence="1" type="ORF">OTU49_002494</name>
</gene>
<name>A0AAW0XMB3_CHEQU</name>
<protein>
    <submittedName>
        <fullName evidence="1">Uncharacterized protein</fullName>
    </submittedName>
</protein>
<keyword evidence="2" id="KW-1185">Reference proteome</keyword>
<organism evidence="1 2">
    <name type="scientific">Cherax quadricarinatus</name>
    <name type="common">Australian red claw crayfish</name>
    <dbReference type="NCBI Taxonomy" id="27406"/>
    <lineage>
        <taxon>Eukaryota</taxon>
        <taxon>Metazoa</taxon>
        <taxon>Ecdysozoa</taxon>
        <taxon>Arthropoda</taxon>
        <taxon>Crustacea</taxon>
        <taxon>Multicrustacea</taxon>
        <taxon>Malacostraca</taxon>
        <taxon>Eumalacostraca</taxon>
        <taxon>Eucarida</taxon>
        <taxon>Decapoda</taxon>
        <taxon>Pleocyemata</taxon>
        <taxon>Astacidea</taxon>
        <taxon>Parastacoidea</taxon>
        <taxon>Parastacidae</taxon>
        <taxon>Cherax</taxon>
    </lineage>
</organism>
<dbReference type="EMBL" id="JARKIK010000031">
    <property type="protein sequence ID" value="KAK8741093.1"/>
    <property type="molecule type" value="Genomic_DNA"/>
</dbReference>
<proteinExistence type="predicted"/>
<dbReference type="AlphaFoldDB" id="A0AAW0XMB3"/>
<dbReference type="Proteomes" id="UP001445076">
    <property type="component" value="Unassembled WGS sequence"/>
</dbReference>
<evidence type="ECO:0000313" key="1">
    <source>
        <dbReference type="EMBL" id="KAK8741093.1"/>
    </source>
</evidence>
<sequence length="112" mass="12356">TLSLDGSTAVTTTTPTITLGITTTTLEQLLFTLVGVTAVISSNKPHDQRTHQRIFMVCWSAKLVILSVLDSKLDDEVFNKPNILLRSLRISSSSAQTIYIGFKTRIDYITVL</sequence>
<feature type="non-terminal residue" evidence="1">
    <location>
        <position position="1"/>
    </location>
</feature>
<comment type="caution">
    <text evidence="1">The sequence shown here is derived from an EMBL/GenBank/DDBJ whole genome shotgun (WGS) entry which is preliminary data.</text>
</comment>
<accession>A0AAW0XMB3</accession>